<name>A0A0G1PNT8_9BACT</name>
<dbReference type="InterPro" id="IPR021139">
    <property type="entry name" value="NYN"/>
</dbReference>
<dbReference type="InterPro" id="IPR047140">
    <property type="entry name" value="LabA"/>
</dbReference>
<proteinExistence type="predicted"/>
<evidence type="ECO:0000313" key="3">
    <source>
        <dbReference type="Proteomes" id="UP000034705"/>
    </source>
</evidence>
<dbReference type="PANTHER" id="PTHR35458:SF2">
    <property type="entry name" value="SLR0755 PROTEIN"/>
    <property type="match status" value="1"/>
</dbReference>
<sequence>MRKKENNFAFIDSQNLNLSIRAQGWKLDFKRFRTYLLDKYNVKKAYLFIGYISGNQALYATLQDAGFTCIFKPTLQYKDGTTKGNCDAELVLWSMIDFFQYEKAVIVTGDGDFHCLIDYLLKQEKLKCVLIPDRNRFSGLLKLKQFRPNLRYMNDLQGRLSKKEKAL</sequence>
<protein>
    <recommendedName>
        <fullName evidence="1">NYN domain-containing protein</fullName>
    </recommendedName>
</protein>
<organism evidence="2 3">
    <name type="scientific">Candidatus Uhrbacteria bacterium GW2011_GWF2_46_218</name>
    <dbReference type="NCBI Taxonomy" id="1619001"/>
    <lineage>
        <taxon>Bacteria</taxon>
        <taxon>Candidatus Uhriibacteriota</taxon>
    </lineage>
</organism>
<evidence type="ECO:0000313" key="2">
    <source>
        <dbReference type="EMBL" id="KKU34342.1"/>
    </source>
</evidence>
<dbReference type="EMBL" id="LCMG01000001">
    <property type="protein sequence ID" value="KKU34342.1"/>
    <property type="molecule type" value="Genomic_DNA"/>
</dbReference>
<dbReference type="AlphaFoldDB" id="A0A0G1PNT8"/>
<reference evidence="2 3" key="1">
    <citation type="journal article" date="2015" name="Nature">
        <title>rRNA introns, odd ribosomes, and small enigmatic genomes across a large radiation of phyla.</title>
        <authorList>
            <person name="Brown C.T."/>
            <person name="Hug L.A."/>
            <person name="Thomas B.C."/>
            <person name="Sharon I."/>
            <person name="Castelle C.J."/>
            <person name="Singh A."/>
            <person name="Wilkins M.J."/>
            <person name="Williams K.H."/>
            <person name="Banfield J.F."/>
        </authorList>
    </citation>
    <scope>NUCLEOTIDE SEQUENCE [LARGE SCALE GENOMIC DNA]</scope>
</reference>
<dbReference type="Gene3D" id="3.40.50.1010">
    <property type="entry name" value="5'-nuclease"/>
    <property type="match status" value="1"/>
</dbReference>
<accession>A0A0G1PNT8</accession>
<gene>
    <name evidence="2" type="ORF">UX45_C0001G0051</name>
</gene>
<feature type="domain" description="NYN" evidence="1">
    <location>
        <begin position="10"/>
        <end position="130"/>
    </location>
</feature>
<evidence type="ECO:0000259" key="1">
    <source>
        <dbReference type="Pfam" id="PF01936"/>
    </source>
</evidence>
<dbReference type="Pfam" id="PF01936">
    <property type="entry name" value="NYN"/>
    <property type="match status" value="1"/>
</dbReference>
<dbReference type="Proteomes" id="UP000034705">
    <property type="component" value="Unassembled WGS sequence"/>
</dbReference>
<dbReference type="PANTHER" id="PTHR35458">
    <property type="entry name" value="SLR0755 PROTEIN"/>
    <property type="match status" value="1"/>
</dbReference>
<comment type="caution">
    <text evidence="2">The sequence shown here is derived from an EMBL/GenBank/DDBJ whole genome shotgun (WGS) entry which is preliminary data.</text>
</comment>
<dbReference type="GO" id="GO:0004540">
    <property type="term" value="F:RNA nuclease activity"/>
    <property type="evidence" value="ECO:0007669"/>
    <property type="project" value="InterPro"/>
</dbReference>